<feature type="transmembrane region" description="Helical" evidence="6">
    <location>
        <begin position="64"/>
        <end position="83"/>
    </location>
</feature>
<dbReference type="PANTHER" id="PTHR33932">
    <property type="entry name" value="NA(+)/H(+) ANTIPORTER SUBUNIT B"/>
    <property type="match status" value="1"/>
</dbReference>
<feature type="transmembrane region" description="Helical" evidence="6">
    <location>
        <begin position="128"/>
        <end position="145"/>
    </location>
</feature>
<dbReference type="AlphaFoldDB" id="X1NC52"/>
<organism evidence="9">
    <name type="scientific">marine sediment metagenome</name>
    <dbReference type="NCBI Taxonomy" id="412755"/>
    <lineage>
        <taxon>unclassified sequences</taxon>
        <taxon>metagenomes</taxon>
        <taxon>ecological metagenomes</taxon>
    </lineage>
</organism>
<name>X1NC52_9ZZZZ</name>
<feature type="transmembrane region" description="Helical" evidence="6">
    <location>
        <begin position="201"/>
        <end position="222"/>
    </location>
</feature>
<evidence type="ECO:0000256" key="2">
    <source>
        <dbReference type="ARBA" id="ARBA00022475"/>
    </source>
</evidence>
<dbReference type="Pfam" id="PF04039">
    <property type="entry name" value="MnhB"/>
    <property type="match status" value="1"/>
</dbReference>
<comment type="caution">
    <text evidence="9">The sequence shown here is derived from an EMBL/GenBank/DDBJ whole genome shotgun (WGS) entry which is preliminary data.</text>
</comment>
<feature type="transmembrane region" description="Helical" evidence="6">
    <location>
        <begin position="104"/>
        <end position="122"/>
    </location>
</feature>
<evidence type="ECO:0000313" key="9">
    <source>
        <dbReference type="EMBL" id="GAI16249.1"/>
    </source>
</evidence>
<protein>
    <submittedName>
        <fullName evidence="9">Uncharacterized protein</fullName>
    </submittedName>
</protein>
<dbReference type="InterPro" id="IPR050622">
    <property type="entry name" value="CPA3_antiporter_subunitB"/>
</dbReference>
<dbReference type="InterPro" id="IPR007182">
    <property type="entry name" value="MnhB"/>
</dbReference>
<keyword evidence="3 6" id="KW-0812">Transmembrane</keyword>
<evidence type="ECO:0000256" key="5">
    <source>
        <dbReference type="ARBA" id="ARBA00023136"/>
    </source>
</evidence>
<evidence type="ECO:0000259" key="7">
    <source>
        <dbReference type="Pfam" id="PF04039"/>
    </source>
</evidence>
<accession>X1NC52</accession>
<dbReference type="PANTHER" id="PTHR33932:SF4">
    <property type="entry name" value="NA(+)_H(+) ANTIPORTER SUBUNIT B"/>
    <property type="match status" value="1"/>
</dbReference>
<dbReference type="EMBL" id="BARV01008087">
    <property type="protein sequence ID" value="GAI16249.1"/>
    <property type="molecule type" value="Genomic_DNA"/>
</dbReference>
<evidence type="ECO:0000256" key="6">
    <source>
        <dbReference type="SAM" id="Phobius"/>
    </source>
</evidence>
<gene>
    <name evidence="9" type="ORF">S06H3_16352</name>
</gene>
<keyword evidence="5 6" id="KW-0472">Membrane</keyword>
<dbReference type="InterPro" id="IPR046806">
    <property type="entry name" value="MrpA_C/MbhE"/>
</dbReference>
<keyword evidence="2" id="KW-1003">Cell membrane</keyword>
<dbReference type="NCBIfam" id="NF006248">
    <property type="entry name" value="PRK08386.1"/>
    <property type="match status" value="1"/>
</dbReference>
<feature type="domain" description="MrpA C-terminal/MbhE" evidence="8">
    <location>
        <begin position="7"/>
        <end position="81"/>
    </location>
</feature>
<feature type="transmembrane region" description="Helical" evidence="6">
    <location>
        <begin position="157"/>
        <end position="181"/>
    </location>
</feature>
<evidence type="ECO:0000259" key="8">
    <source>
        <dbReference type="Pfam" id="PF20501"/>
    </source>
</evidence>
<keyword evidence="4 6" id="KW-1133">Transmembrane helix</keyword>
<dbReference type="GO" id="GO:0005886">
    <property type="term" value="C:plasma membrane"/>
    <property type="evidence" value="ECO:0007669"/>
    <property type="project" value="UniProtKB-SubCell"/>
</dbReference>
<reference evidence="9" key="1">
    <citation type="journal article" date="2014" name="Front. Microbiol.">
        <title>High frequency of phylogenetically diverse reductive dehalogenase-homologous genes in deep subseafloor sedimentary metagenomes.</title>
        <authorList>
            <person name="Kawai M."/>
            <person name="Futagami T."/>
            <person name="Toyoda A."/>
            <person name="Takaki Y."/>
            <person name="Nishi S."/>
            <person name="Hori S."/>
            <person name="Arai W."/>
            <person name="Tsubouchi T."/>
            <person name="Morono Y."/>
            <person name="Uchiyama I."/>
            <person name="Ito T."/>
            <person name="Fujiyama A."/>
            <person name="Inagaki F."/>
            <person name="Takami H."/>
        </authorList>
    </citation>
    <scope>NUCLEOTIDE SEQUENCE</scope>
    <source>
        <strain evidence="9">Expedition CK06-06</strain>
    </source>
</reference>
<proteinExistence type="predicted"/>
<sequence length="227" mass="23910">MRKLVSAILLGFVAAGFFIVLSDIPFGNNRMDVAKYYIDNGITETGAVNIVTAVVVNYRALDTLGEVTVLFVASLGLGVLLHAGKDGSGNKQRASLVVRTGSRILFPLILLFGAYIFVHGHLTPGGGFQGGAVIASAFLLQYLAYRHYSIDRRKFSMVESISGSVFVVVGLLGLAIGGYFLSNFLDKGVPYSLFSAGVIPVLYVAIGLKVGAELAGIVAGLMESGRG</sequence>
<evidence type="ECO:0000256" key="3">
    <source>
        <dbReference type="ARBA" id="ARBA00022692"/>
    </source>
</evidence>
<feature type="domain" description="Na+/H+ antiporter MnhB subunit-related protein" evidence="7">
    <location>
        <begin position="97"/>
        <end position="214"/>
    </location>
</feature>
<dbReference type="Pfam" id="PF20501">
    <property type="entry name" value="MbhE"/>
    <property type="match status" value="1"/>
</dbReference>
<evidence type="ECO:0000256" key="1">
    <source>
        <dbReference type="ARBA" id="ARBA00004651"/>
    </source>
</evidence>
<evidence type="ECO:0000256" key="4">
    <source>
        <dbReference type="ARBA" id="ARBA00022989"/>
    </source>
</evidence>
<comment type="subcellular location">
    <subcellularLocation>
        <location evidence="1">Cell membrane</location>
        <topology evidence="1">Multi-pass membrane protein</topology>
    </subcellularLocation>
</comment>